<keyword evidence="9" id="KW-1185">Reference proteome</keyword>
<dbReference type="Proteomes" id="UP000095284">
    <property type="component" value="Unplaced"/>
</dbReference>
<organism evidence="8 10">
    <name type="scientific">Bursaphelenchus xylophilus</name>
    <name type="common">Pinewood nematode worm</name>
    <name type="synonym">Aphelenchoides xylophilus</name>
    <dbReference type="NCBI Taxonomy" id="6326"/>
    <lineage>
        <taxon>Eukaryota</taxon>
        <taxon>Metazoa</taxon>
        <taxon>Ecdysozoa</taxon>
        <taxon>Nematoda</taxon>
        <taxon>Chromadorea</taxon>
        <taxon>Rhabditida</taxon>
        <taxon>Tylenchina</taxon>
        <taxon>Tylenchomorpha</taxon>
        <taxon>Aphelenchoidea</taxon>
        <taxon>Aphelenchoididae</taxon>
        <taxon>Bursaphelenchus</taxon>
    </lineage>
</organism>
<dbReference type="GO" id="GO:0005576">
    <property type="term" value="C:extracellular region"/>
    <property type="evidence" value="ECO:0007669"/>
    <property type="project" value="UniProtKB-SubCell"/>
</dbReference>
<evidence type="ECO:0000256" key="3">
    <source>
        <dbReference type="ARBA" id="ARBA00022525"/>
    </source>
</evidence>
<keyword evidence="3" id="KW-0964">Secreted</keyword>
<dbReference type="WBParaSite" id="BXY_0545000.1">
    <property type="protein sequence ID" value="BXY_0545000.1"/>
    <property type="gene ID" value="BXY_0545000"/>
</dbReference>
<evidence type="ECO:0000313" key="7">
    <source>
        <dbReference type="EMBL" id="CAG9126450.1"/>
    </source>
</evidence>
<evidence type="ECO:0000313" key="10">
    <source>
        <dbReference type="WBParaSite" id="BXY_0545000.1"/>
    </source>
</evidence>
<gene>
    <name evidence="6" type="ORF">BXYJ_LOCUS13132</name>
</gene>
<keyword evidence="4 5" id="KW-0732">Signal</keyword>
<evidence type="ECO:0000256" key="5">
    <source>
        <dbReference type="SAM" id="SignalP"/>
    </source>
</evidence>
<dbReference type="GO" id="GO:0009986">
    <property type="term" value="C:cell surface"/>
    <property type="evidence" value="ECO:0007669"/>
    <property type="project" value="InterPro"/>
</dbReference>
<dbReference type="InterPro" id="IPR038479">
    <property type="entry name" value="Transthyretin-like_sf"/>
</dbReference>
<reference evidence="7" key="2">
    <citation type="submission" date="2020-08" db="EMBL/GenBank/DDBJ databases">
        <authorList>
            <person name="Kikuchi T."/>
        </authorList>
    </citation>
    <scope>NUCLEOTIDE SEQUENCE</scope>
    <source>
        <strain evidence="6">Ka4C1</strain>
    </source>
</reference>
<evidence type="ECO:0000256" key="4">
    <source>
        <dbReference type="ARBA" id="ARBA00022729"/>
    </source>
</evidence>
<name>A0A1I7RXI3_BURXY</name>
<dbReference type="EMBL" id="CAJFDI010000005">
    <property type="protein sequence ID" value="CAD5233041.1"/>
    <property type="molecule type" value="Genomic_DNA"/>
</dbReference>
<comment type="subcellular location">
    <subcellularLocation>
        <location evidence="1">Secreted</location>
    </subcellularLocation>
</comment>
<reference evidence="10" key="1">
    <citation type="submission" date="2016-11" db="UniProtKB">
        <authorList>
            <consortium name="WormBaseParasite"/>
        </authorList>
    </citation>
    <scope>IDENTIFICATION</scope>
</reference>
<dbReference type="Proteomes" id="UP000582659">
    <property type="component" value="Unassembled WGS sequence"/>
</dbReference>
<dbReference type="Proteomes" id="UP000659654">
    <property type="component" value="Unassembled WGS sequence"/>
</dbReference>
<dbReference type="OrthoDB" id="5826894at2759"/>
<accession>A0A1I7RXI3</accession>
<evidence type="ECO:0000256" key="1">
    <source>
        <dbReference type="ARBA" id="ARBA00004613"/>
    </source>
</evidence>
<evidence type="ECO:0000313" key="8">
    <source>
        <dbReference type="Proteomes" id="UP000095284"/>
    </source>
</evidence>
<feature type="signal peptide" evidence="5">
    <location>
        <begin position="1"/>
        <end position="16"/>
    </location>
</feature>
<evidence type="ECO:0000313" key="9">
    <source>
        <dbReference type="Proteomes" id="UP000659654"/>
    </source>
</evidence>
<protein>
    <submittedName>
        <fullName evidence="6">(pine wood nematode) hypothetical protein</fullName>
    </submittedName>
</protein>
<proteinExistence type="inferred from homology"/>
<dbReference type="Pfam" id="PF01060">
    <property type="entry name" value="TTR-52"/>
    <property type="match status" value="1"/>
</dbReference>
<dbReference type="AlphaFoldDB" id="A0A1I7RXI3"/>
<evidence type="ECO:0000256" key="2">
    <source>
        <dbReference type="ARBA" id="ARBA00010112"/>
    </source>
</evidence>
<sequence>MILGVLLLYCLSTANAEDWWVRGRVFCNYKNPYEVRGTVQLWEKDRVTRDDFQDQGPIAAGSFPGLHFHKTELFGVEPYLKVIHDCHPDIINGRTDCMAVSYDHFRSPAPNPVYERMVDINRGELVCGAAVGGLTSVGK</sequence>
<comment type="similarity">
    <text evidence="2">Belongs to the nematode transthyretin-like family.</text>
</comment>
<dbReference type="InterPro" id="IPR001534">
    <property type="entry name" value="Transthyretin-like"/>
</dbReference>
<dbReference type="Gene3D" id="2.60.40.3330">
    <property type="match status" value="1"/>
</dbReference>
<dbReference type="EMBL" id="CAJFCV020000005">
    <property type="protein sequence ID" value="CAG9126450.1"/>
    <property type="molecule type" value="Genomic_DNA"/>
</dbReference>
<evidence type="ECO:0000313" key="6">
    <source>
        <dbReference type="EMBL" id="CAD5233041.1"/>
    </source>
</evidence>
<feature type="chain" id="PRO_5036021982" evidence="5">
    <location>
        <begin position="17"/>
        <end position="139"/>
    </location>
</feature>